<dbReference type="Proteomes" id="UP000560470">
    <property type="component" value="Unassembled WGS sequence"/>
</dbReference>
<evidence type="ECO:0000256" key="1">
    <source>
        <dbReference type="SAM" id="SignalP"/>
    </source>
</evidence>
<accession>A0A7Y7V9M1</accession>
<proteinExistence type="predicted"/>
<reference evidence="3 4" key="1">
    <citation type="submission" date="2020-04" db="EMBL/GenBank/DDBJ databases">
        <title>Molecular characterization of pseudomonads from Agaricus bisporus reveal novel blotch 2 pathogens in Western Europe.</title>
        <authorList>
            <person name="Taparia T."/>
            <person name="Krijger M."/>
            <person name="Haynes E."/>
            <person name="Elpinstone J.G."/>
            <person name="Noble R."/>
            <person name="Van Der Wolf J."/>
        </authorList>
    </citation>
    <scope>NUCLEOTIDE SEQUENCE [LARGE SCALE GENOMIC DNA]</scope>
    <source>
        <strain evidence="3 4">B7002</strain>
    </source>
</reference>
<evidence type="ECO:0000259" key="2">
    <source>
        <dbReference type="Pfam" id="PF19647"/>
    </source>
</evidence>
<dbReference type="InterPro" id="IPR046148">
    <property type="entry name" value="Septknot"/>
</dbReference>
<keyword evidence="1" id="KW-0732">Signal</keyword>
<name>A0A7Y7V9M1_9PSED</name>
<feature type="signal peptide" evidence="1">
    <location>
        <begin position="1"/>
        <end position="19"/>
    </location>
</feature>
<evidence type="ECO:0000313" key="4">
    <source>
        <dbReference type="Proteomes" id="UP000560470"/>
    </source>
</evidence>
<sequence>MFKVALASLLLTCAFGAQAGTSVDVSKIYGNIQYVDHYPDYKVQVVDHYPDSAGKWKTVDHYPDYKIQIVDHYPDFTIQYVD</sequence>
<evidence type="ECO:0000313" key="3">
    <source>
        <dbReference type="EMBL" id="NVZ59535.1"/>
    </source>
</evidence>
<dbReference type="AlphaFoldDB" id="A0A7Y7V9M1"/>
<feature type="domain" description="7(1) septoil knot" evidence="2">
    <location>
        <begin position="31"/>
        <end position="82"/>
    </location>
</feature>
<dbReference type="EMBL" id="JACAOZ010000032">
    <property type="protein sequence ID" value="NVZ59535.1"/>
    <property type="molecule type" value="Genomic_DNA"/>
</dbReference>
<comment type="caution">
    <text evidence="3">The sequence shown here is derived from an EMBL/GenBank/DDBJ whole genome shotgun (WGS) entry which is preliminary data.</text>
</comment>
<organism evidence="3 4">
    <name type="scientific">Pseudomonas edaphica</name>
    <dbReference type="NCBI Taxonomy" id="2006980"/>
    <lineage>
        <taxon>Bacteria</taxon>
        <taxon>Pseudomonadati</taxon>
        <taxon>Pseudomonadota</taxon>
        <taxon>Gammaproteobacteria</taxon>
        <taxon>Pseudomonadales</taxon>
        <taxon>Pseudomonadaceae</taxon>
        <taxon>Pseudomonas</taxon>
    </lineage>
</organism>
<dbReference type="Pfam" id="PF19647">
    <property type="entry name" value="Septknot"/>
    <property type="match status" value="1"/>
</dbReference>
<protein>
    <recommendedName>
        <fullName evidence="2">7(1) septoil knot domain-containing protein</fullName>
    </recommendedName>
</protein>
<feature type="chain" id="PRO_5031570670" description="7(1) septoil knot domain-containing protein" evidence="1">
    <location>
        <begin position="20"/>
        <end position="82"/>
    </location>
</feature>
<gene>
    <name evidence="3" type="ORF">HX797_24995</name>
</gene>
<dbReference type="RefSeq" id="WP_177034792.1">
    <property type="nucleotide sequence ID" value="NZ_JACAOZ010000032.1"/>
</dbReference>